<dbReference type="HOGENOM" id="CLU_1888337_0_0_1"/>
<proteinExistence type="predicted"/>
<dbReference type="InParanoid" id="T1HUW0"/>
<dbReference type="InterPro" id="IPR042448">
    <property type="entry name" value="CCNB1IP1"/>
</dbReference>
<dbReference type="RefSeq" id="XP_073973280.1">
    <property type="nucleotide sequence ID" value="XM_074117179.1"/>
</dbReference>
<name>T1HUW0_RHOPR</name>
<dbReference type="EMBL" id="ACPB03018893">
    <property type="status" value="NOT_ANNOTATED_CDS"/>
    <property type="molecule type" value="Genomic_DNA"/>
</dbReference>
<dbReference type="GO" id="GO:0000795">
    <property type="term" value="C:synaptonemal complex"/>
    <property type="evidence" value="ECO:0007669"/>
    <property type="project" value="InterPro"/>
</dbReference>
<dbReference type="GO" id="GO:0007131">
    <property type="term" value="P:reciprocal meiotic recombination"/>
    <property type="evidence" value="ECO:0007669"/>
    <property type="project" value="InterPro"/>
</dbReference>
<dbReference type="EnsemblMetazoa" id="RPRC007830-RA">
    <property type="protein sequence ID" value="RPRC007830-PA"/>
    <property type="gene ID" value="RPRC007830"/>
</dbReference>
<accession>T1HUW0</accession>
<evidence type="ECO:0000313" key="2">
    <source>
        <dbReference type="Proteomes" id="UP000015103"/>
    </source>
</evidence>
<dbReference type="PANTHER" id="PTHR14305:SF0">
    <property type="entry name" value="E3 UBIQUITIN-PROTEIN LIGASE CCNB1IP1"/>
    <property type="match status" value="1"/>
</dbReference>
<dbReference type="GeneID" id="141448670"/>
<dbReference type="VEuPathDB" id="VectorBase:RPRC007830"/>
<dbReference type="Proteomes" id="UP000015103">
    <property type="component" value="Unassembled WGS sequence"/>
</dbReference>
<protein>
    <submittedName>
        <fullName evidence="1">Uncharacterized protein</fullName>
    </submittedName>
</protein>
<organism evidence="1 2">
    <name type="scientific">Rhodnius prolixus</name>
    <name type="common">Triatomid bug</name>
    <dbReference type="NCBI Taxonomy" id="13249"/>
    <lineage>
        <taxon>Eukaryota</taxon>
        <taxon>Metazoa</taxon>
        <taxon>Ecdysozoa</taxon>
        <taxon>Arthropoda</taxon>
        <taxon>Hexapoda</taxon>
        <taxon>Insecta</taxon>
        <taxon>Pterygota</taxon>
        <taxon>Neoptera</taxon>
        <taxon>Paraneoptera</taxon>
        <taxon>Hemiptera</taxon>
        <taxon>Heteroptera</taxon>
        <taxon>Panheteroptera</taxon>
        <taxon>Cimicomorpha</taxon>
        <taxon>Reduviidae</taxon>
        <taxon>Triatominae</taxon>
        <taxon>Rhodnius</taxon>
    </lineage>
</organism>
<keyword evidence="2" id="KW-1185">Reference proteome</keyword>
<dbReference type="AlphaFoldDB" id="T1HUW0"/>
<dbReference type="GO" id="GO:0061630">
    <property type="term" value="F:ubiquitin protein ligase activity"/>
    <property type="evidence" value="ECO:0007669"/>
    <property type="project" value="InterPro"/>
</dbReference>
<dbReference type="PANTHER" id="PTHR14305">
    <property type="entry name" value="E3 UBIQUITIN-PROTEIN LIGASE CCNB1IP1"/>
    <property type="match status" value="1"/>
</dbReference>
<reference evidence="1" key="1">
    <citation type="submission" date="2015-05" db="UniProtKB">
        <authorList>
            <consortium name="EnsemblMetazoa"/>
        </authorList>
    </citation>
    <scope>IDENTIFICATION</scope>
</reference>
<sequence>MILAGLPPEKAITLASKSIKLWRYQSEAAHLYSLSKLSDVTKKYIENKHTYEKTISKMKIKYEAEIAGLRAYYDEIGTKLKRVSEQLQDTKRRLKKYQEAYSLKTSNLNGHKRMFDFCEDDNVYFSPNSSGCEVD</sequence>
<evidence type="ECO:0000313" key="1">
    <source>
        <dbReference type="EnsemblMetazoa" id="RPRC007830-PA"/>
    </source>
</evidence>